<evidence type="ECO:0000313" key="1">
    <source>
        <dbReference type="EMBL" id="MCS5734103.1"/>
    </source>
</evidence>
<dbReference type="Proteomes" id="UP001165586">
    <property type="component" value="Unassembled WGS sequence"/>
</dbReference>
<dbReference type="EMBL" id="JANLCJ010000003">
    <property type="protein sequence ID" value="MCS5734103.1"/>
    <property type="molecule type" value="Genomic_DNA"/>
</dbReference>
<keyword evidence="2" id="KW-1185">Reference proteome</keyword>
<dbReference type="Pfam" id="PF10012">
    <property type="entry name" value="DUF2255"/>
    <property type="match status" value="1"/>
</dbReference>
<sequence length="123" mass="13260">MTTWTTDELHRIGTADELQLSSRRGDGTLRPPVTIWVVRVDDDLFVRSAYGATNPWFVRAEASGSGHVSAGGVEKDVGFEQVGTGLHESIDAAYHAKYDHYGPKIVGTVVGPDAAPNTLRLVP</sequence>
<gene>
    <name evidence="1" type="ORF">N1032_10175</name>
</gene>
<proteinExistence type="predicted"/>
<protein>
    <submittedName>
        <fullName evidence="1">DUF2255 family protein</fullName>
    </submittedName>
</protein>
<reference evidence="1" key="1">
    <citation type="submission" date="2022-08" db="EMBL/GenBank/DDBJ databases">
        <authorList>
            <person name="Deng Y."/>
            <person name="Han X.-F."/>
            <person name="Zhang Y.-Q."/>
        </authorList>
    </citation>
    <scope>NUCLEOTIDE SEQUENCE</scope>
    <source>
        <strain evidence="1">CPCC 203386</strain>
    </source>
</reference>
<accession>A0ABT2H2C6</accession>
<evidence type="ECO:0000313" key="2">
    <source>
        <dbReference type="Proteomes" id="UP001165586"/>
    </source>
</evidence>
<dbReference type="InterPro" id="IPR016888">
    <property type="entry name" value="UCP028498"/>
</dbReference>
<name>A0ABT2H2C6_9MICO</name>
<comment type="caution">
    <text evidence="1">The sequence shown here is derived from an EMBL/GenBank/DDBJ whole genome shotgun (WGS) entry which is preliminary data.</text>
</comment>
<organism evidence="1 2">
    <name type="scientific">Herbiconiux daphne</name>
    <dbReference type="NCBI Taxonomy" id="2970914"/>
    <lineage>
        <taxon>Bacteria</taxon>
        <taxon>Bacillati</taxon>
        <taxon>Actinomycetota</taxon>
        <taxon>Actinomycetes</taxon>
        <taxon>Micrococcales</taxon>
        <taxon>Microbacteriaceae</taxon>
        <taxon>Herbiconiux</taxon>
    </lineage>
</organism>
<dbReference type="RefSeq" id="WP_259538952.1">
    <property type="nucleotide sequence ID" value="NZ_JANLCJ010000003.1"/>
</dbReference>